<keyword evidence="8" id="KW-1185">Reference proteome</keyword>
<comment type="similarity">
    <text evidence="2">Belongs to the TspO/BZRP family.</text>
</comment>
<evidence type="ECO:0000313" key="7">
    <source>
        <dbReference type="EMBL" id="MBC5995618.1"/>
    </source>
</evidence>
<feature type="transmembrane region" description="Helical" evidence="6">
    <location>
        <begin position="112"/>
        <end position="132"/>
    </location>
</feature>
<dbReference type="PANTHER" id="PTHR10057">
    <property type="entry name" value="PERIPHERAL-TYPE BENZODIAZEPINE RECEPTOR"/>
    <property type="match status" value="1"/>
</dbReference>
<dbReference type="PIRSF" id="PIRSF005859">
    <property type="entry name" value="PBR"/>
    <property type="match status" value="1"/>
</dbReference>
<evidence type="ECO:0000256" key="2">
    <source>
        <dbReference type="ARBA" id="ARBA00007524"/>
    </source>
</evidence>
<feature type="transmembrane region" description="Helical" evidence="6">
    <location>
        <begin position="54"/>
        <end position="75"/>
    </location>
</feature>
<organism evidence="7 8">
    <name type="scientific">Romboutsia faecis</name>
    <dbReference type="NCBI Taxonomy" id="2764597"/>
    <lineage>
        <taxon>Bacteria</taxon>
        <taxon>Bacillati</taxon>
        <taxon>Bacillota</taxon>
        <taxon>Clostridia</taxon>
        <taxon>Peptostreptococcales</taxon>
        <taxon>Peptostreptococcaceae</taxon>
        <taxon>Romboutsia</taxon>
    </lineage>
</organism>
<dbReference type="RefSeq" id="WP_153925597.1">
    <property type="nucleotide sequence ID" value="NZ_JACRWE010000001.1"/>
</dbReference>
<sequence>MIISIKEIRNFLISILIPILVGYCSSTIANLVAGIDVNTYYSQLIKPGFAPPSFIFPIVWMILYTLMGISAYKIMRKGYDLYKVRDAMFYYWLQLFLNFIWSILFFGLDLRFTALVVIIILIIIVSVMIYKFSKINKFSAYINIPYIVWLLYALFLNYFIWVINK</sequence>
<proteinExistence type="inferred from homology"/>
<dbReference type="InterPro" id="IPR004307">
    <property type="entry name" value="TspO_MBR"/>
</dbReference>
<feature type="transmembrane region" description="Helical" evidence="6">
    <location>
        <begin position="12"/>
        <end position="34"/>
    </location>
</feature>
<reference evidence="7 8" key="1">
    <citation type="submission" date="2020-08" db="EMBL/GenBank/DDBJ databases">
        <authorList>
            <person name="Liu C."/>
            <person name="Sun Q."/>
        </authorList>
    </citation>
    <scope>NUCLEOTIDE SEQUENCE [LARGE SCALE GENOMIC DNA]</scope>
    <source>
        <strain evidence="7 8">NSJ-18</strain>
    </source>
</reference>
<gene>
    <name evidence="7" type="ORF">H8923_02480</name>
</gene>
<dbReference type="Proteomes" id="UP000609849">
    <property type="component" value="Unassembled WGS sequence"/>
</dbReference>
<dbReference type="PANTHER" id="PTHR10057:SF0">
    <property type="entry name" value="TRANSLOCATOR PROTEIN"/>
    <property type="match status" value="1"/>
</dbReference>
<dbReference type="CDD" id="cd15904">
    <property type="entry name" value="TSPO_MBR"/>
    <property type="match status" value="1"/>
</dbReference>
<name>A0ABR7JLN6_9FIRM</name>
<feature type="transmembrane region" description="Helical" evidence="6">
    <location>
        <begin position="144"/>
        <end position="163"/>
    </location>
</feature>
<dbReference type="Pfam" id="PF03073">
    <property type="entry name" value="TspO_MBR"/>
    <property type="match status" value="1"/>
</dbReference>
<evidence type="ECO:0000313" key="8">
    <source>
        <dbReference type="Proteomes" id="UP000609849"/>
    </source>
</evidence>
<dbReference type="Gene3D" id="1.20.1260.100">
    <property type="entry name" value="TspO/MBR protein"/>
    <property type="match status" value="1"/>
</dbReference>
<dbReference type="InterPro" id="IPR038330">
    <property type="entry name" value="TspO/MBR-related_sf"/>
</dbReference>
<accession>A0ABR7JLN6</accession>
<evidence type="ECO:0000256" key="1">
    <source>
        <dbReference type="ARBA" id="ARBA00004141"/>
    </source>
</evidence>
<keyword evidence="5 6" id="KW-0472">Membrane</keyword>
<evidence type="ECO:0000256" key="4">
    <source>
        <dbReference type="ARBA" id="ARBA00022989"/>
    </source>
</evidence>
<keyword evidence="4 6" id="KW-1133">Transmembrane helix</keyword>
<evidence type="ECO:0000256" key="5">
    <source>
        <dbReference type="ARBA" id="ARBA00023136"/>
    </source>
</evidence>
<protein>
    <submittedName>
        <fullName evidence="7">Tryptophan-rich sensory protein</fullName>
    </submittedName>
</protein>
<keyword evidence="3 6" id="KW-0812">Transmembrane</keyword>
<evidence type="ECO:0000256" key="3">
    <source>
        <dbReference type="ARBA" id="ARBA00022692"/>
    </source>
</evidence>
<feature type="transmembrane region" description="Helical" evidence="6">
    <location>
        <begin position="87"/>
        <end position="106"/>
    </location>
</feature>
<comment type="subcellular location">
    <subcellularLocation>
        <location evidence="1">Membrane</location>
        <topology evidence="1">Multi-pass membrane protein</topology>
    </subcellularLocation>
</comment>
<evidence type="ECO:0000256" key="6">
    <source>
        <dbReference type="SAM" id="Phobius"/>
    </source>
</evidence>
<dbReference type="EMBL" id="JACRWE010000001">
    <property type="protein sequence ID" value="MBC5995618.1"/>
    <property type="molecule type" value="Genomic_DNA"/>
</dbReference>
<comment type="caution">
    <text evidence="7">The sequence shown here is derived from an EMBL/GenBank/DDBJ whole genome shotgun (WGS) entry which is preliminary data.</text>
</comment>